<comment type="caution">
    <text evidence="1">The sequence shown here is derived from an EMBL/GenBank/DDBJ whole genome shotgun (WGS) entry which is preliminary data.</text>
</comment>
<reference evidence="1 2" key="1">
    <citation type="submission" date="2024-09" db="EMBL/GenBank/DDBJ databases">
        <authorList>
            <person name="Sun Q."/>
            <person name="Mori K."/>
        </authorList>
    </citation>
    <scope>NUCLEOTIDE SEQUENCE [LARGE SCALE GENOMIC DNA]</scope>
    <source>
        <strain evidence="1 2">CCM 7609</strain>
    </source>
</reference>
<dbReference type="EMBL" id="JBHMFI010000001">
    <property type="protein sequence ID" value="MFB9071147.1"/>
    <property type="molecule type" value="Genomic_DNA"/>
</dbReference>
<name>A0ABV5FWS7_9MICC</name>
<evidence type="ECO:0000313" key="2">
    <source>
        <dbReference type="Proteomes" id="UP001589575"/>
    </source>
</evidence>
<keyword evidence="2" id="KW-1185">Reference proteome</keyword>
<protein>
    <submittedName>
        <fullName evidence="1">Uncharacterized protein</fullName>
    </submittedName>
</protein>
<evidence type="ECO:0000313" key="1">
    <source>
        <dbReference type="EMBL" id="MFB9071147.1"/>
    </source>
</evidence>
<accession>A0ABV5FWS7</accession>
<proteinExistence type="predicted"/>
<gene>
    <name evidence="1" type="ORF">ACFFX0_08045</name>
</gene>
<sequence>MAPGSSANSPDCCTGTGWPPWWWPSVCCPWPVSRRPRACGPSWGWPSRWPGPRVVAATPSGTPRCS</sequence>
<organism evidence="1 2">
    <name type="scientific">Citricoccus parietis</name>
    <dbReference type="NCBI Taxonomy" id="592307"/>
    <lineage>
        <taxon>Bacteria</taxon>
        <taxon>Bacillati</taxon>
        <taxon>Actinomycetota</taxon>
        <taxon>Actinomycetes</taxon>
        <taxon>Micrococcales</taxon>
        <taxon>Micrococcaceae</taxon>
        <taxon>Citricoccus</taxon>
    </lineage>
</organism>
<dbReference type="Proteomes" id="UP001589575">
    <property type="component" value="Unassembled WGS sequence"/>
</dbReference>